<dbReference type="PANTHER" id="PTHR30055:SF153">
    <property type="entry name" value="HTH-TYPE TRANSCRIPTIONAL REPRESSOR RV3405C"/>
    <property type="match status" value="1"/>
</dbReference>
<keyword evidence="5" id="KW-1185">Reference proteome</keyword>
<dbReference type="PROSITE" id="PS50977">
    <property type="entry name" value="HTH_TETR_2"/>
    <property type="match status" value="1"/>
</dbReference>
<dbReference type="OrthoDB" id="6077212at2"/>
<dbReference type="STRING" id="1844.UG56_013580"/>
<reference evidence="4" key="1">
    <citation type="submission" date="2016-10" db="EMBL/GenBank/DDBJ databases">
        <title>Draft Genome Sequence of Nocardioides luteus Strain BAFB, an Alkane-Degrading Bacterium Isolated from JP-7 Polluted Soil.</title>
        <authorList>
            <person name="Brown L."/>
            <person name="Ruiz O.N."/>
            <person name="Gunasekera T."/>
        </authorList>
    </citation>
    <scope>NUCLEOTIDE SEQUENCE [LARGE SCALE GENOMIC DNA]</scope>
    <source>
        <strain evidence="4">BAFB</strain>
    </source>
</reference>
<sequence length="221" mass="24258">MRTTVPEDESGSLLARALADVAEPIEDEAVTAKLLDAAAEQFRRIGIRRTTMEEVAKRAGVARITVYRRFANKEALVEQVVRREFRRYFEQFVLDIADAADAAERVEIGFASAMRAIRGNPLIGGLLAVETDSLVHSIVGDGGRTVATIARFVAGQLRREQRAGNVPEEVEVDLVAELMVRTSTSFLVTPSEVVDIDDEAQLRALARLFLVPLISPGSRPK</sequence>
<protein>
    <submittedName>
        <fullName evidence="4">TetR family transcriptional regulator</fullName>
    </submittedName>
</protein>
<feature type="domain" description="HTH tetR-type" evidence="3">
    <location>
        <begin position="28"/>
        <end position="88"/>
    </location>
</feature>
<proteinExistence type="predicted"/>
<gene>
    <name evidence="4" type="ORF">UG56_013580</name>
</gene>
<keyword evidence="1 2" id="KW-0238">DNA-binding</keyword>
<dbReference type="InterPro" id="IPR050109">
    <property type="entry name" value="HTH-type_TetR-like_transc_reg"/>
</dbReference>
<dbReference type="PANTHER" id="PTHR30055">
    <property type="entry name" value="HTH-TYPE TRANSCRIPTIONAL REGULATOR RUTR"/>
    <property type="match status" value="1"/>
</dbReference>
<dbReference type="EMBL" id="JZDQ02000017">
    <property type="protein sequence ID" value="OIJ26271.1"/>
    <property type="molecule type" value="Genomic_DNA"/>
</dbReference>
<dbReference type="InterPro" id="IPR001647">
    <property type="entry name" value="HTH_TetR"/>
</dbReference>
<evidence type="ECO:0000259" key="3">
    <source>
        <dbReference type="PROSITE" id="PS50977"/>
    </source>
</evidence>
<accession>A0A1J4N5P4</accession>
<comment type="caution">
    <text evidence="4">The sequence shown here is derived from an EMBL/GenBank/DDBJ whole genome shotgun (WGS) entry which is preliminary data.</text>
</comment>
<dbReference type="Pfam" id="PF00440">
    <property type="entry name" value="TetR_N"/>
    <property type="match status" value="1"/>
</dbReference>
<evidence type="ECO:0000313" key="5">
    <source>
        <dbReference type="Proteomes" id="UP000033772"/>
    </source>
</evidence>
<dbReference type="RefSeq" id="WP_045548495.1">
    <property type="nucleotide sequence ID" value="NZ_JZDQ02000017.1"/>
</dbReference>
<dbReference type="Proteomes" id="UP000033772">
    <property type="component" value="Unassembled WGS sequence"/>
</dbReference>
<organism evidence="4 5">
    <name type="scientific">Nocardioides luteus</name>
    <dbReference type="NCBI Taxonomy" id="1844"/>
    <lineage>
        <taxon>Bacteria</taxon>
        <taxon>Bacillati</taxon>
        <taxon>Actinomycetota</taxon>
        <taxon>Actinomycetes</taxon>
        <taxon>Propionibacteriales</taxon>
        <taxon>Nocardioidaceae</taxon>
        <taxon>Nocardioides</taxon>
    </lineage>
</organism>
<name>A0A1J4N5P4_9ACTN</name>
<dbReference type="Gene3D" id="1.10.357.10">
    <property type="entry name" value="Tetracycline Repressor, domain 2"/>
    <property type="match status" value="1"/>
</dbReference>
<dbReference type="InterPro" id="IPR009057">
    <property type="entry name" value="Homeodomain-like_sf"/>
</dbReference>
<evidence type="ECO:0000313" key="4">
    <source>
        <dbReference type="EMBL" id="OIJ26271.1"/>
    </source>
</evidence>
<dbReference type="SUPFAM" id="SSF46689">
    <property type="entry name" value="Homeodomain-like"/>
    <property type="match status" value="1"/>
</dbReference>
<dbReference type="PRINTS" id="PR00455">
    <property type="entry name" value="HTHTETR"/>
</dbReference>
<evidence type="ECO:0000256" key="2">
    <source>
        <dbReference type="PROSITE-ProRule" id="PRU00335"/>
    </source>
</evidence>
<evidence type="ECO:0000256" key="1">
    <source>
        <dbReference type="ARBA" id="ARBA00023125"/>
    </source>
</evidence>
<dbReference type="GO" id="GO:0003700">
    <property type="term" value="F:DNA-binding transcription factor activity"/>
    <property type="evidence" value="ECO:0007669"/>
    <property type="project" value="TreeGrafter"/>
</dbReference>
<dbReference type="AlphaFoldDB" id="A0A1J4N5P4"/>
<feature type="DNA-binding region" description="H-T-H motif" evidence="2">
    <location>
        <begin position="51"/>
        <end position="70"/>
    </location>
</feature>
<dbReference type="GO" id="GO:0000976">
    <property type="term" value="F:transcription cis-regulatory region binding"/>
    <property type="evidence" value="ECO:0007669"/>
    <property type="project" value="TreeGrafter"/>
</dbReference>